<evidence type="ECO:0000313" key="5">
    <source>
        <dbReference type="Proteomes" id="UP001432322"/>
    </source>
</evidence>
<proteinExistence type="predicted"/>
<evidence type="ECO:0000313" key="2">
    <source>
        <dbReference type="EMBL" id="GMT11894.1"/>
    </source>
</evidence>
<feature type="region of interest" description="Disordered" evidence="1">
    <location>
        <begin position="1"/>
        <end position="24"/>
    </location>
</feature>
<evidence type="ECO:0000256" key="1">
    <source>
        <dbReference type="SAM" id="MobiDB-lite"/>
    </source>
</evidence>
<keyword evidence="5" id="KW-1185">Reference proteome</keyword>
<feature type="compositionally biased region" description="Polar residues" evidence="1">
    <location>
        <begin position="1"/>
        <end position="11"/>
    </location>
</feature>
<feature type="non-terminal residue" evidence="4">
    <location>
        <position position="1"/>
    </location>
</feature>
<sequence>WTESSSATTRLPSRHLHRESARRQSIQMISLCQRTCMQKRRGTGWSQSAPQIQHTNVCPRPAERSKTCRRRRRRLTRRAHGK</sequence>
<name>A0AAV5VSX3_9BILA</name>
<organism evidence="4 5">
    <name type="scientific">Pristionchus fissidentatus</name>
    <dbReference type="NCBI Taxonomy" id="1538716"/>
    <lineage>
        <taxon>Eukaryota</taxon>
        <taxon>Metazoa</taxon>
        <taxon>Ecdysozoa</taxon>
        <taxon>Nematoda</taxon>
        <taxon>Chromadorea</taxon>
        <taxon>Rhabditida</taxon>
        <taxon>Rhabditina</taxon>
        <taxon>Diplogasteromorpha</taxon>
        <taxon>Diplogasteroidea</taxon>
        <taxon>Neodiplogasteridae</taxon>
        <taxon>Pristionchus</taxon>
    </lineage>
</organism>
<feature type="compositionally biased region" description="Polar residues" evidence="1">
    <location>
        <begin position="44"/>
        <end position="56"/>
    </location>
</feature>
<dbReference type="EMBL" id="BTSY01000003">
    <property type="protein sequence ID" value="GMT17885.1"/>
    <property type="molecule type" value="Genomic_DNA"/>
</dbReference>
<dbReference type="Proteomes" id="UP001432322">
    <property type="component" value="Unassembled WGS sequence"/>
</dbReference>
<evidence type="ECO:0000313" key="3">
    <source>
        <dbReference type="EMBL" id="GMT17885.1"/>
    </source>
</evidence>
<dbReference type="AlphaFoldDB" id="A0AAV5VSX3"/>
<evidence type="ECO:0000313" key="4">
    <source>
        <dbReference type="EMBL" id="GMT21479.1"/>
    </source>
</evidence>
<comment type="caution">
    <text evidence="4">The sequence shown here is derived from an EMBL/GenBank/DDBJ whole genome shotgun (WGS) entry which is preliminary data.</text>
</comment>
<protein>
    <submittedName>
        <fullName evidence="4">Uncharacterized protein</fullName>
    </submittedName>
</protein>
<feature type="compositionally biased region" description="Basic residues" evidence="1">
    <location>
        <begin position="67"/>
        <end position="82"/>
    </location>
</feature>
<reference evidence="4" key="1">
    <citation type="submission" date="2023-10" db="EMBL/GenBank/DDBJ databases">
        <title>Genome assembly of Pristionchus species.</title>
        <authorList>
            <person name="Yoshida K."/>
            <person name="Sommer R.J."/>
        </authorList>
    </citation>
    <scope>NUCLEOTIDE SEQUENCE</scope>
    <source>
        <strain evidence="4">RS5133</strain>
    </source>
</reference>
<gene>
    <name evidence="4" type="ORF">PFISCL1PPCAC_12776</name>
    <name evidence="2" type="ORF">PFISCL1PPCAC_3191</name>
    <name evidence="3" type="ORF">PFISCL1PPCAC_9182</name>
</gene>
<dbReference type="EMBL" id="BTSY01000004">
    <property type="protein sequence ID" value="GMT21479.1"/>
    <property type="molecule type" value="Genomic_DNA"/>
</dbReference>
<feature type="region of interest" description="Disordered" evidence="1">
    <location>
        <begin position="40"/>
        <end position="82"/>
    </location>
</feature>
<dbReference type="EMBL" id="BTSY01000001">
    <property type="protein sequence ID" value="GMT11894.1"/>
    <property type="molecule type" value="Genomic_DNA"/>
</dbReference>
<accession>A0AAV5VSX3</accession>